<evidence type="ECO:0000313" key="2">
    <source>
        <dbReference type="Proteomes" id="UP000033636"/>
    </source>
</evidence>
<sequence>MARTLYIVENPGYTPDKREALLRELRRRIPALTVRVGAGHIEVVVASSDSPSVREALKAVGEVLEVIDITSEESVGRGDIRAFAEKFNSERFWEAHAEIEALWRRGRDPVLQALILAAAAFIKLQEGAPDKFVLLAQEALRLLERAPDRIDCVDLREFKASLERSIASRRPFKVICS</sequence>
<evidence type="ECO:0000313" key="1">
    <source>
        <dbReference type="EMBL" id="MFB6489773.1"/>
    </source>
</evidence>
<dbReference type="EMBL" id="JZWT02000002">
    <property type="protein sequence ID" value="MFB6489773.1"/>
    <property type="molecule type" value="Genomic_DNA"/>
</dbReference>
<dbReference type="Proteomes" id="UP000033636">
    <property type="component" value="Unassembled WGS sequence"/>
</dbReference>
<gene>
    <name evidence="1" type="ORF">TU35_000760</name>
</gene>
<organism evidence="1 2">
    <name type="scientific">Thermoproteus sp. AZ2</name>
    <dbReference type="NCBI Taxonomy" id="1609232"/>
    <lineage>
        <taxon>Archaea</taxon>
        <taxon>Thermoproteota</taxon>
        <taxon>Thermoprotei</taxon>
        <taxon>Thermoproteales</taxon>
        <taxon>Thermoproteaceae</taxon>
        <taxon>Thermoproteus</taxon>
    </lineage>
</organism>
<protein>
    <submittedName>
        <fullName evidence="1">DUF309 domain-containing protein</fullName>
    </submittedName>
</protein>
<name>A0ACC6UY98_9CREN</name>
<proteinExistence type="predicted"/>
<reference evidence="1" key="1">
    <citation type="submission" date="2024-07" db="EMBL/GenBank/DDBJ databases">
        <title>Metagenome and Metagenome-Assembled Genomes of Archaea from a hot spring from the geothermal field of Los Azufres, Mexico.</title>
        <authorList>
            <person name="Marin-Paredes R."/>
            <person name="Martinez-Romero E."/>
            <person name="Servin-Garciduenas L.E."/>
        </authorList>
    </citation>
    <scope>NUCLEOTIDE SEQUENCE</scope>
</reference>
<comment type="caution">
    <text evidence="1">The sequence shown here is derived from an EMBL/GenBank/DDBJ whole genome shotgun (WGS) entry which is preliminary data.</text>
</comment>
<accession>A0ACC6UY98</accession>